<dbReference type="STRING" id="591019.Shell_0541"/>
<protein>
    <recommendedName>
        <fullName evidence="3">Solute-binding protein family 5 domain-containing protein</fullName>
    </recommendedName>
</protein>
<dbReference type="Gene3D" id="3.40.190.10">
    <property type="entry name" value="Periplasmic binding protein-like II"/>
    <property type="match status" value="1"/>
</dbReference>
<reference evidence="1 2" key="2">
    <citation type="journal article" date="2011" name="Stand. Genomic Sci.">
        <title>Complete genome sequence of Staphylothermus hellenicus P8.</title>
        <authorList>
            <person name="Anderson I."/>
            <person name="Wirth R."/>
            <person name="Lucas S."/>
            <person name="Copeland A."/>
            <person name="Lapidus A."/>
            <person name="Cheng J.F."/>
            <person name="Goodwin L."/>
            <person name="Pitluck S."/>
            <person name="Davenport K."/>
            <person name="Detter J.C."/>
            <person name="Han C."/>
            <person name="Tapia R."/>
            <person name="Land M."/>
            <person name="Hauser L."/>
            <person name="Pati A."/>
            <person name="Mikhailova N."/>
            <person name="Woyke T."/>
            <person name="Klenk H.P."/>
            <person name="Kyrpides N."/>
            <person name="Ivanova N."/>
        </authorList>
    </citation>
    <scope>NUCLEOTIDE SEQUENCE [LARGE SCALE GENOMIC DNA]</scope>
    <source>
        <strain evidence="2">DSM 12710 / JCM 10830 / BK20S6-10-b1 / P8</strain>
    </source>
</reference>
<reference evidence="2" key="1">
    <citation type="submission" date="2010-05" db="EMBL/GenBank/DDBJ databases">
        <title>Complete sequence of Staphylothermus hellenicus DSM 12710.</title>
        <authorList>
            <consortium name="US DOE Joint Genome Institute"/>
            <person name="Lucas S."/>
            <person name="Copeland A."/>
            <person name="Lapidus A."/>
            <person name="Cheng J.-F."/>
            <person name="Bruce D."/>
            <person name="Goodwin L."/>
            <person name="Pitluck S."/>
            <person name="Davenport K."/>
            <person name="Detter J.C."/>
            <person name="Han C."/>
            <person name="Tapia R."/>
            <person name="Larimer F."/>
            <person name="Land M."/>
            <person name="Hauser L."/>
            <person name="Kyrpides N."/>
            <person name="Mikhailova N."/>
            <person name="Anderson I.J."/>
            <person name="Woyke T."/>
        </authorList>
    </citation>
    <scope>NUCLEOTIDE SEQUENCE [LARGE SCALE GENOMIC DNA]</scope>
    <source>
        <strain evidence="2">DSM 12710 / JCM 10830 / BK20S6-10-b1 / P8</strain>
    </source>
</reference>
<organism evidence="1 2">
    <name type="scientific">Staphylothermus hellenicus (strain DSM 12710 / JCM 10830 / BK20S6-10-b1 / P8)</name>
    <dbReference type="NCBI Taxonomy" id="591019"/>
    <lineage>
        <taxon>Archaea</taxon>
        <taxon>Thermoproteota</taxon>
        <taxon>Thermoprotei</taxon>
        <taxon>Desulfurococcales</taxon>
        <taxon>Desulfurococcaceae</taxon>
        <taxon>Staphylothermus</taxon>
    </lineage>
</organism>
<dbReference type="SUPFAM" id="SSF53850">
    <property type="entry name" value="Periplasmic binding protein-like II"/>
    <property type="match status" value="1"/>
</dbReference>
<evidence type="ECO:0000313" key="2">
    <source>
        <dbReference type="Proteomes" id="UP000002573"/>
    </source>
</evidence>
<evidence type="ECO:0000313" key="1">
    <source>
        <dbReference type="EMBL" id="ADI31671.1"/>
    </source>
</evidence>
<dbReference type="HOGENOM" id="CLU_3113232_0_0_2"/>
<evidence type="ECO:0008006" key="3">
    <source>
        <dbReference type="Google" id="ProtNLM"/>
    </source>
</evidence>
<dbReference type="KEGG" id="shc:Shell_0541"/>
<name>D7DBX4_STAHD</name>
<dbReference type="RefSeq" id="WP_013142869.1">
    <property type="nucleotide sequence ID" value="NC_014205.1"/>
</dbReference>
<dbReference type="Proteomes" id="UP000002573">
    <property type="component" value="Chromosome"/>
</dbReference>
<proteinExistence type="predicted"/>
<dbReference type="EMBL" id="CP002051">
    <property type="protein sequence ID" value="ADI31671.1"/>
    <property type="molecule type" value="Genomic_DNA"/>
</dbReference>
<gene>
    <name evidence="1" type="ordered locus">Shell_0541</name>
</gene>
<dbReference type="eggNOG" id="arCOG01534">
    <property type="taxonomic scope" value="Archaea"/>
</dbReference>
<dbReference type="GeneID" id="41582849"/>
<keyword evidence="2" id="KW-1185">Reference proteome</keyword>
<sequence>MSPLYYDPGKTSLQPHLLSLRRQNKSHTVWVFHLRRDAKFHDGTHVTAKL</sequence>
<accession>D7DBX4</accession>
<dbReference type="AlphaFoldDB" id="D7DBX4"/>